<keyword evidence="1" id="KW-1133">Transmembrane helix</keyword>
<proteinExistence type="predicted"/>
<reference evidence="2" key="1">
    <citation type="submission" date="2020-02" db="EMBL/GenBank/DDBJ databases">
        <authorList>
            <person name="Meier V. D."/>
        </authorList>
    </citation>
    <scope>NUCLEOTIDE SEQUENCE</scope>
    <source>
        <strain evidence="2">AVDCRST_MAG10</strain>
    </source>
</reference>
<dbReference type="EMBL" id="CADCTB010000065">
    <property type="protein sequence ID" value="CAA9227389.1"/>
    <property type="molecule type" value="Genomic_DNA"/>
</dbReference>
<gene>
    <name evidence="2" type="ORF">AVDCRST_MAG10-990</name>
</gene>
<evidence type="ECO:0008006" key="3">
    <source>
        <dbReference type="Google" id="ProtNLM"/>
    </source>
</evidence>
<dbReference type="AlphaFoldDB" id="A0A6J4HPH9"/>
<name>A0A6J4HPH9_9ACTN</name>
<keyword evidence="1" id="KW-0472">Membrane</keyword>
<sequence>MTDLENPPSSNPEDGHLVAILFDKPSRATEVLVNLMHLQQEGALRLGDAVVISKDESGRAVIHETMDVTPSKGALIGGWLGVFAGLLAGPLAIAGGLAAGALYGKLVDKGLADDWVKQMSEWLDAGRSALLLLITLENKTQVLRELSRYEGEVVTTDLPEPVRLELEEALRERTRTDAPG</sequence>
<organism evidence="2">
    <name type="scientific">uncultured Acidimicrobiales bacterium</name>
    <dbReference type="NCBI Taxonomy" id="310071"/>
    <lineage>
        <taxon>Bacteria</taxon>
        <taxon>Bacillati</taxon>
        <taxon>Actinomycetota</taxon>
        <taxon>Acidimicrobiia</taxon>
        <taxon>Acidimicrobiales</taxon>
        <taxon>environmental samples</taxon>
    </lineage>
</organism>
<accession>A0A6J4HPH9</accession>
<evidence type="ECO:0000256" key="1">
    <source>
        <dbReference type="SAM" id="Phobius"/>
    </source>
</evidence>
<feature type="transmembrane region" description="Helical" evidence="1">
    <location>
        <begin position="76"/>
        <end position="103"/>
    </location>
</feature>
<evidence type="ECO:0000313" key="2">
    <source>
        <dbReference type="EMBL" id="CAA9227389.1"/>
    </source>
</evidence>
<dbReference type="InterPro" id="IPR009200">
    <property type="entry name" value="DUF1269_membrane"/>
</dbReference>
<protein>
    <recommendedName>
        <fullName evidence="3">DUF1269 domain-containing protein</fullName>
    </recommendedName>
</protein>
<dbReference type="Pfam" id="PF06897">
    <property type="entry name" value="DUF1269"/>
    <property type="match status" value="1"/>
</dbReference>
<keyword evidence="1" id="KW-0812">Transmembrane</keyword>